<accession>A0A2P6RMQ3</accession>
<dbReference type="AlphaFoldDB" id="A0A2P6RMQ3"/>
<evidence type="ECO:0000313" key="2">
    <source>
        <dbReference type="Proteomes" id="UP000238479"/>
    </source>
</evidence>
<dbReference type="EMBL" id="PDCK01000040">
    <property type="protein sequence ID" value="PRQ47710.1"/>
    <property type="molecule type" value="Genomic_DNA"/>
</dbReference>
<organism evidence="1 2">
    <name type="scientific">Rosa chinensis</name>
    <name type="common">China rose</name>
    <dbReference type="NCBI Taxonomy" id="74649"/>
    <lineage>
        <taxon>Eukaryota</taxon>
        <taxon>Viridiplantae</taxon>
        <taxon>Streptophyta</taxon>
        <taxon>Embryophyta</taxon>
        <taxon>Tracheophyta</taxon>
        <taxon>Spermatophyta</taxon>
        <taxon>Magnoliopsida</taxon>
        <taxon>eudicotyledons</taxon>
        <taxon>Gunneridae</taxon>
        <taxon>Pentapetalae</taxon>
        <taxon>rosids</taxon>
        <taxon>fabids</taxon>
        <taxon>Rosales</taxon>
        <taxon>Rosaceae</taxon>
        <taxon>Rosoideae</taxon>
        <taxon>Rosoideae incertae sedis</taxon>
        <taxon>Rosa</taxon>
    </lineage>
</organism>
<proteinExistence type="predicted"/>
<name>A0A2P6RMQ3_ROSCH</name>
<protein>
    <submittedName>
        <fullName evidence="1">Uncharacterized protein</fullName>
    </submittedName>
</protein>
<evidence type="ECO:0000313" key="1">
    <source>
        <dbReference type="EMBL" id="PRQ47710.1"/>
    </source>
</evidence>
<dbReference type="Gramene" id="PRQ47710">
    <property type="protein sequence ID" value="PRQ47710"/>
    <property type="gene ID" value="RchiOBHm_Chr2g0102691"/>
</dbReference>
<reference evidence="1 2" key="1">
    <citation type="journal article" date="2018" name="Nat. Genet.">
        <title>The Rosa genome provides new insights in the design of modern roses.</title>
        <authorList>
            <person name="Bendahmane M."/>
        </authorList>
    </citation>
    <scope>NUCLEOTIDE SEQUENCE [LARGE SCALE GENOMIC DNA]</scope>
    <source>
        <strain evidence="2">cv. Old Blush</strain>
    </source>
</reference>
<sequence>MEIEIGFELLVTGSFGFNNFSTRIPYLYTFPSLDASTAVELRRQLTARVCCPFCCSSCKGMLKMCFDFLFETESLPSPYHPILATVNGILRGSDEKEEAMQSQIWEPRSRQ</sequence>
<gene>
    <name evidence="1" type="ORF">RchiOBHm_Chr2g0102691</name>
</gene>
<dbReference type="Proteomes" id="UP000238479">
    <property type="component" value="Chromosome 2"/>
</dbReference>
<comment type="caution">
    <text evidence="1">The sequence shown here is derived from an EMBL/GenBank/DDBJ whole genome shotgun (WGS) entry which is preliminary data.</text>
</comment>
<keyword evidence="2" id="KW-1185">Reference proteome</keyword>